<feature type="domain" description="C2" evidence="9">
    <location>
        <begin position="858"/>
        <end position="971"/>
    </location>
</feature>
<dbReference type="SMART" id="SM00325">
    <property type="entry name" value="RhoGEF"/>
    <property type="match status" value="1"/>
</dbReference>
<dbReference type="SUPFAM" id="SSF48350">
    <property type="entry name" value="GTPase activation domain, GAP"/>
    <property type="match status" value="1"/>
</dbReference>
<evidence type="ECO:0000256" key="1">
    <source>
        <dbReference type="ARBA" id="ARBA00004489"/>
    </source>
</evidence>
<evidence type="ECO:0000256" key="5">
    <source>
        <dbReference type="ARBA" id="ARBA00023018"/>
    </source>
</evidence>
<name>A0ABM0GRP8_SACKO</name>
<feature type="domain" description="DH" evidence="10">
    <location>
        <begin position="450"/>
        <end position="638"/>
    </location>
</feature>
<dbReference type="Gene3D" id="2.60.40.150">
    <property type="entry name" value="C2 domain"/>
    <property type="match status" value="1"/>
</dbReference>
<evidence type="ECO:0000313" key="13">
    <source>
        <dbReference type="RefSeq" id="XP_002735852.1"/>
    </source>
</evidence>
<dbReference type="Gene3D" id="2.30.29.30">
    <property type="entry name" value="Pleckstrin-homology domain (PH domain)/Phosphotyrosine-binding domain (PTB)"/>
    <property type="match status" value="1"/>
</dbReference>
<evidence type="ECO:0000256" key="7">
    <source>
        <dbReference type="SAM" id="Coils"/>
    </source>
</evidence>
<accession>A0ABM0GRP8</accession>
<keyword evidence="6" id="KW-0966">Cell projection</keyword>
<dbReference type="Gene3D" id="1.10.555.10">
    <property type="entry name" value="Rho GTPase activation protein"/>
    <property type="match status" value="1"/>
</dbReference>
<dbReference type="InterPro" id="IPR001331">
    <property type="entry name" value="GDS_CDC24_CS"/>
</dbReference>
<evidence type="ECO:0000313" key="12">
    <source>
        <dbReference type="Proteomes" id="UP000694865"/>
    </source>
</evidence>
<dbReference type="InterPro" id="IPR037769">
    <property type="entry name" value="Abr/Bcr"/>
</dbReference>
<dbReference type="InterPro" id="IPR011993">
    <property type="entry name" value="PH-like_dom_sf"/>
</dbReference>
<dbReference type="InterPro" id="IPR000198">
    <property type="entry name" value="RhoGAP_dom"/>
</dbReference>
<dbReference type="InterPro" id="IPR008936">
    <property type="entry name" value="Rho_GTPase_activation_prot"/>
</dbReference>
<dbReference type="InterPro" id="IPR035899">
    <property type="entry name" value="DBL_dom_sf"/>
</dbReference>
<dbReference type="PROSITE" id="PS50238">
    <property type="entry name" value="RHOGAP"/>
    <property type="match status" value="1"/>
</dbReference>
<dbReference type="InterPro" id="IPR000008">
    <property type="entry name" value="C2_dom"/>
</dbReference>
<dbReference type="Gene3D" id="1.20.900.10">
    <property type="entry name" value="Dbl homology (DH) domain"/>
    <property type="match status" value="1"/>
</dbReference>
<dbReference type="SUPFAM" id="SSF49562">
    <property type="entry name" value="C2 domain (Calcium/lipid-binding domain, CaLB)"/>
    <property type="match status" value="1"/>
</dbReference>
<evidence type="ECO:0000256" key="8">
    <source>
        <dbReference type="SAM" id="MobiDB-lite"/>
    </source>
</evidence>
<dbReference type="PROSITE" id="PS50004">
    <property type="entry name" value="C2"/>
    <property type="match status" value="1"/>
</dbReference>
<keyword evidence="7" id="KW-0175">Coiled coil</keyword>
<gene>
    <name evidence="13" type="primary">LOC100375872</name>
</gene>
<evidence type="ECO:0000259" key="10">
    <source>
        <dbReference type="PROSITE" id="PS50010"/>
    </source>
</evidence>
<dbReference type="CDD" id="cd01228">
    <property type="entry name" value="PH_BCR-related"/>
    <property type="match status" value="1"/>
</dbReference>
<dbReference type="SUPFAM" id="SSF48065">
    <property type="entry name" value="DBL homology domain (DH-domain)"/>
    <property type="match status" value="1"/>
</dbReference>
<dbReference type="Pfam" id="PF00620">
    <property type="entry name" value="RhoGAP"/>
    <property type="match status" value="1"/>
</dbReference>
<evidence type="ECO:0000256" key="4">
    <source>
        <dbReference type="ARBA" id="ARBA00022658"/>
    </source>
</evidence>
<dbReference type="CDD" id="cd00160">
    <property type="entry name" value="RhoGEF"/>
    <property type="match status" value="1"/>
</dbReference>
<keyword evidence="12" id="KW-1185">Reference proteome</keyword>
<dbReference type="RefSeq" id="XP_002735852.1">
    <property type="nucleotide sequence ID" value="XM_002735806.1"/>
</dbReference>
<dbReference type="Proteomes" id="UP000694865">
    <property type="component" value="Unplaced"/>
</dbReference>
<feature type="compositionally biased region" description="Basic and acidic residues" evidence="8">
    <location>
        <begin position="219"/>
        <end position="229"/>
    </location>
</feature>
<feature type="coiled-coil region" evidence="7">
    <location>
        <begin position="741"/>
        <end position="788"/>
    </location>
</feature>
<evidence type="ECO:0000259" key="9">
    <source>
        <dbReference type="PROSITE" id="PS50004"/>
    </source>
</evidence>
<feature type="region of interest" description="Disordered" evidence="8">
    <location>
        <begin position="363"/>
        <end position="394"/>
    </location>
</feature>
<keyword evidence="4" id="KW-0344">Guanine-nucleotide releasing factor</keyword>
<comment type="subcellular location">
    <subcellularLocation>
        <location evidence="1">Cell projection</location>
        <location evidence="1">Axon</location>
    </subcellularLocation>
    <subcellularLocation>
        <location evidence="2">Cell projection</location>
        <location evidence="2">Dendritic spine</location>
    </subcellularLocation>
</comment>
<dbReference type="InterPro" id="IPR000219">
    <property type="entry name" value="DH_dom"/>
</dbReference>
<evidence type="ECO:0000256" key="6">
    <source>
        <dbReference type="ARBA" id="ARBA00023273"/>
    </source>
</evidence>
<feature type="region of interest" description="Disordered" evidence="8">
    <location>
        <begin position="192"/>
        <end position="281"/>
    </location>
</feature>
<proteinExistence type="predicted"/>
<dbReference type="PROSITE" id="PS50010">
    <property type="entry name" value="DH_2"/>
    <property type="match status" value="1"/>
</dbReference>
<dbReference type="InterPro" id="IPR035892">
    <property type="entry name" value="C2_domain_sf"/>
</dbReference>
<dbReference type="PANTHER" id="PTHR23182:SF1">
    <property type="entry name" value="RHO GTPASE ACTIVATING PROTEIN AT 1A, ISOFORM E"/>
    <property type="match status" value="1"/>
</dbReference>
<dbReference type="Pfam" id="PF00621">
    <property type="entry name" value="RhoGEF"/>
    <property type="match status" value="1"/>
</dbReference>
<evidence type="ECO:0000256" key="2">
    <source>
        <dbReference type="ARBA" id="ARBA00004552"/>
    </source>
</evidence>
<dbReference type="PANTHER" id="PTHR23182">
    <property type="entry name" value="BREAKPOINT CLUSTER REGION PROTEIN BCR"/>
    <property type="match status" value="1"/>
</dbReference>
<keyword evidence="5" id="KW-0770">Synapse</keyword>
<dbReference type="SMART" id="SM00324">
    <property type="entry name" value="RhoGAP"/>
    <property type="match status" value="1"/>
</dbReference>
<evidence type="ECO:0000256" key="3">
    <source>
        <dbReference type="ARBA" id="ARBA00022468"/>
    </source>
</evidence>
<reference evidence="13" key="1">
    <citation type="submission" date="2025-08" db="UniProtKB">
        <authorList>
            <consortium name="RefSeq"/>
        </authorList>
    </citation>
    <scope>IDENTIFICATION</scope>
    <source>
        <tissue evidence="13">Testes</tissue>
    </source>
</reference>
<feature type="domain" description="Rho-GAP" evidence="11">
    <location>
        <begin position="1007"/>
        <end position="1200"/>
    </location>
</feature>
<keyword evidence="3" id="KW-0343">GTPase activation</keyword>
<organism evidence="12 13">
    <name type="scientific">Saccoglossus kowalevskii</name>
    <name type="common">Acorn worm</name>
    <dbReference type="NCBI Taxonomy" id="10224"/>
    <lineage>
        <taxon>Eukaryota</taxon>
        <taxon>Metazoa</taxon>
        <taxon>Hemichordata</taxon>
        <taxon>Enteropneusta</taxon>
        <taxon>Harrimaniidae</taxon>
        <taxon>Saccoglossus</taxon>
    </lineage>
</organism>
<protein>
    <submittedName>
        <fullName evidence="13">Breakpoint cluster region protein-like</fullName>
    </submittedName>
</protein>
<dbReference type="PROSITE" id="PS00741">
    <property type="entry name" value="DH_1"/>
    <property type="match status" value="1"/>
</dbReference>
<dbReference type="SUPFAM" id="SSF50729">
    <property type="entry name" value="PH domain-like"/>
    <property type="match status" value="1"/>
</dbReference>
<sequence length="1216" mass="137559">MFSLSEDFSKAWESQFPGKNPPDASFLTAGANRGRTKAVLCDEQQKVSDRINELKWELQQQEFLKDWIDNQIESIDNFKRDIASIKYAGTNGSFAGPRTNATRGTLQQQSSLDDMVSSRPIVVDIDPRRQTFGSTRERPEIHPYETIDDFLPPKRVVTKGNNESRSVVLADRNQERPPSVMGGAEIPVYAMPQKRPKPKLKPKPDTIRRPGGSGIVKIQKKEGVEDERYSTVPDRQCSSFAPRSGGSRIADKSNSPEFKSSTKRGVDELPDPPSPIKNEDSGITYMNLDKYRAEAKVETHLQQVDANTYYEKENPAYDSADVTHKEVMPDGDVLYETVGGVKTPPTVQSSVRFGLQANLDSLGSDVKENDRSESPPLYQGSESDSSNDDSVFPMAHEGLPKKIGLLSADAGDACSIDSTRSAGTGSSLDSISIEFNEANSSSMYSLPVDMRKLVVEGILESDQAYLECLDTLQDYMRVLLASSTTSQPAMSNADYQVIFFGIEELYRLSTEFYNALKERVDNWNESQIVGDLFLESSRRLSIYGEYFNNYGKAMETVYKCRNESEDFQKVTLNIPKPSSKENNVSLEGLLYKPLQRVTKMTLTLADLLKHTPQDSADYKDIEEALKISEDFLYQVNEPAKLKAKYKNKNKRPSKSKKRRKFLKENYIVELPEHNNRKLRAIFLYSDLILCAKQKSSGGVFSGQKGYYQCKWYLPLRNLSLNPNDENAQATPSLPLTSEKEIEVLRSKIAEVKSMIRQEQNLAEKDKKARNAQKSIAKYRKTLMEYEDQMSLISPNLPLRLYDKKEGKTRTLLMASDYERSEWREAIATAKRNDVTINDLVLTEFEIQTLLSKSSKPVKPDDGSPLMKDEEDALTGILRFTVHTAQGFEIPGEYYCCLEVDSYSHFYLIAKTYPSIQGEEPTWHQEFESEIDGAEKLRILCYRKQRGEDQLVGRGTFELTELQKNKEKNVTIDMDKHVTMSISLSYDSLGRQTMKRPKSKRPTGVFGVPINRVTHRERTKIPEIVTICTAEIERRGMSELGIYRISGVNADINKIKKSFENGSKSVRTLVGEADIHAVACVAKLYFRELPEPLFTDNLYNNFVEGLALSDPSAREKCMMSLLYSLPEPNLSTVLHLINHLRRLSEHQSENKMSLHNLATVFGPNLMRPAVRKPDEEIGINASLILEATSFTDVMSQVGVFFYYLEGRPPESPQQTHF</sequence>
<evidence type="ECO:0000259" key="11">
    <source>
        <dbReference type="PROSITE" id="PS50238"/>
    </source>
</evidence>
<dbReference type="GeneID" id="100375872"/>